<comment type="caution">
    <text evidence="5">The sequence shown here is derived from an EMBL/GenBank/DDBJ whole genome shotgun (WGS) entry which is preliminary data.</text>
</comment>
<evidence type="ECO:0000259" key="2">
    <source>
        <dbReference type="Pfam" id="PF00149"/>
    </source>
</evidence>
<dbReference type="Pfam" id="PF25275">
    <property type="entry name" value="Golvesin_C"/>
    <property type="match status" value="1"/>
</dbReference>
<reference evidence="6" key="1">
    <citation type="journal article" date="2019" name="Int. J. Syst. Evol. Microbiol.">
        <title>The Global Catalogue of Microorganisms (GCM) 10K type strain sequencing project: providing services to taxonomists for standard genome sequencing and annotation.</title>
        <authorList>
            <consortium name="The Broad Institute Genomics Platform"/>
            <consortium name="The Broad Institute Genome Sequencing Center for Infectious Disease"/>
            <person name="Wu L."/>
            <person name="Ma J."/>
        </authorList>
    </citation>
    <scope>NUCLEOTIDE SEQUENCE [LARGE SCALE GENOMIC DNA]</scope>
    <source>
        <strain evidence="6">KCTC 52924</strain>
    </source>
</reference>
<name>A0ABW5VKQ5_9FLAO</name>
<dbReference type="Gene3D" id="3.60.21.10">
    <property type="match status" value="1"/>
</dbReference>
<gene>
    <name evidence="5" type="ORF">ACFS1K_18565</name>
</gene>
<dbReference type="Proteomes" id="UP001597532">
    <property type="component" value="Unassembled WGS sequence"/>
</dbReference>
<dbReference type="GO" id="GO:0016798">
    <property type="term" value="F:hydrolase activity, acting on glycosyl bonds"/>
    <property type="evidence" value="ECO:0007669"/>
    <property type="project" value="UniProtKB-KW"/>
</dbReference>
<dbReference type="InterPro" id="IPR029052">
    <property type="entry name" value="Metallo-depent_PP-like"/>
</dbReference>
<dbReference type="InterPro" id="IPR033803">
    <property type="entry name" value="CBD-like_Golvesin-Xly"/>
</dbReference>
<dbReference type="SUPFAM" id="SSF56300">
    <property type="entry name" value="Metallo-dependent phosphatases"/>
    <property type="match status" value="1"/>
</dbReference>
<feature type="transmembrane region" description="Helical" evidence="1">
    <location>
        <begin position="12"/>
        <end position="33"/>
    </location>
</feature>
<evidence type="ECO:0000259" key="4">
    <source>
        <dbReference type="Pfam" id="PF25275"/>
    </source>
</evidence>
<dbReference type="InterPro" id="IPR004843">
    <property type="entry name" value="Calcineurin-like_PHP"/>
</dbReference>
<sequence length="1286" mass="142422">MNSNLFGKSNSLFSREINVFIYLFFVFSLLYSFPLFSQELILDWKEREDLNIVLPNSVQIFDAAGTLADGKPIRAVYAKVDLRDPNLDLRSIGSNTIRETTLETNEKSRGILAMNGGYFAANSAVSLIVKDGRTIAPGPTGDRARGAFGMVNGVPEIVWSTGSQEGAAIWKYEKPSTTTKGVKWKPEQAVGGGPVLIKNGALQVTAEEEGFGKSFLIRHPRSAIGYVDKHTLLMMVVDGRQVASVGVTLEELAQLMQGIGAQEALNLDGGGSSAMVAGKEVVNIPTDITGGNRNSLRKNAGALVLSEKVPSIHGEVTILDTESPSYSEIGIWKNSKDSNYYGQTPARSGTVNTINKAVYQLEGIRRNKYQLGVWYIVDKAHSDKVNYVVHSASGIDTLSVNQQSVHQPGKWEVLGSFHLGPGDFIEIIGGGEGRFTTDAIRLVSLKNSPELPERGQMRIAVISDLNSGLGAADYEWQVDSILQRIPRIWKPDLVVCGGDMVAGMGVSDTLQLKKMWEGFNKHIMNPLDKAQVPFAFTVGNHDGPRSYPIEHEATRKFWEKNIDRTRLNFVDRSHFPHYYTFVKDEVFFVSWEASSSVISKENLDWLEKQFKTPEARNAKLRFVMGHMPLYGVAQGRDSRGNLLENPQKLQQLLEDYKVHTYISGHQHSYYPAKKGKLELLNAGVAGSGARAWLGENRPPENTITIIDLFEDGDRLEYTTYTIKERDAAKMEILETSQFPSSMYGVNGHIIRRDINTDFTRAEGNLMSVNGNIAGNTILGNGKVFAEIRGNTLFLEGKLVLLNGSFSKDASVSLGLGRNTEAGKAIEVLKVVRKKRGQLAFKGEMILSRDLKESLAVGGLNILVLWEDQEYRTQLYPVGNSSPEASEILSHLSKNTYGIRNLETIYEVEWQPSLDKDGDFVSYTYQLAEDPDFKNLIWQQKTGREVLFKTTENTWYKLLSGLEEGKAKVFYHRVLSSDGSHTAASKTEVLNLIKSDEPLEDFAEIVAPNYEFVNRIVPSAGGYGAVWDGSNKLWLADYNKGFVIRTAEGEPATFSPLQDVTISGTDYQLSPVNGVGVDLDGNILAGINRRLIKIDANTGKGIAIWEVPKGERAITAPRVNKGGEIYAMSLFADDPNYVLKQNTEDTTKFDLVRTLALKDRILARTFDMSPDGATLYFPDPGMARIQVYGSTDGYNYQQEESITSTYGGSSALRVTRNNTFYVATRSSGISPSTFHYRDANKKQVWTLELPDLDGAEPRGLGVSPDEKTLVFCSWDKGGGYYMFRLKE</sequence>
<dbReference type="EMBL" id="JBHUOK010000034">
    <property type="protein sequence ID" value="MFD2791779.1"/>
    <property type="molecule type" value="Genomic_DNA"/>
</dbReference>
<keyword evidence="5" id="KW-0326">Glycosidase</keyword>
<protein>
    <submittedName>
        <fullName evidence="5">Phosphodiester glycosidase family protein</fullName>
    </submittedName>
</protein>
<organism evidence="5 6">
    <name type="scientific">Arenibacter antarcticus</name>
    <dbReference type="NCBI Taxonomy" id="2040469"/>
    <lineage>
        <taxon>Bacteria</taxon>
        <taxon>Pseudomonadati</taxon>
        <taxon>Bacteroidota</taxon>
        <taxon>Flavobacteriia</taxon>
        <taxon>Flavobacteriales</taxon>
        <taxon>Flavobacteriaceae</taxon>
        <taxon>Arenibacter</taxon>
    </lineage>
</organism>
<dbReference type="InterPro" id="IPR018711">
    <property type="entry name" value="NAGPA"/>
</dbReference>
<feature type="domain" description="Calcineurin-like phosphoesterase" evidence="2">
    <location>
        <begin position="457"/>
        <end position="669"/>
    </location>
</feature>
<keyword evidence="1" id="KW-0812">Transmembrane</keyword>
<keyword evidence="5" id="KW-0378">Hydrolase</keyword>
<evidence type="ECO:0000256" key="1">
    <source>
        <dbReference type="SAM" id="Phobius"/>
    </source>
</evidence>
<accession>A0ABW5VKQ5</accession>
<dbReference type="PANTHER" id="PTHR40446:SF2">
    <property type="entry name" value="N-ACETYLGLUCOSAMINE-1-PHOSPHODIESTER ALPHA-N-ACETYLGLUCOSAMINIDASE"/>
    <property type="match status" value="1"/>
</dbReference>
<keyword evidence="1" id="KW-1133">Transmembrane helix</keyword>
<evidence type="ECO:0000259" key="3">
    <source>
        <dbReference type="Pfam" id="PF09992"/>
    </source>
</evidence>
<feature type="domain" description="Phosphodiester glycosidase" evidence="3">
    <location>
        <begin position="111"/>
        <end position="288"/>
    </location>
</feature>
<keyword evidence="6" id="KW-1185">Reference proteome</keyword>
<dbReference type="Pfam" id="PF09992">
    <property type="entry name" value="NAGPA"/>
    <property type="match status" value="1"/>
</dbReference>
<dbReference type="PANTHER" id="PTHR40446">
    <property type="entry name" value="N-ACETYLGLUCOSAMINE-1-PHOSPHODIESTER ALPHA-N-ACETYLGLUCOSAMINIDASE"/>
    <property type="match status" value="1"/>
</dbReference>
<proteinExistence type="predicted"/>
<dbReference type="SUPFAM" id="SSF63829">
    <property type="entry name" value="Calcium-dependent phosphotriesterase"/>
    <property type="match status" value="1"/>
</dbReference>
<dbReference type="RefSeq" id="WP_251808648.1">
    <property type="nucleotide sequence ID" value="NZ_CP166679.1"/>
</dbReference>
<evidence type="ECO:0000313" key="5">
    <source>
        <dbReference type="EMBL" id="MFD2791779.1"/>
    </source>
</evidence>
<dbReference type="Pfam" id="PF00149">
    <property type="entry name" value="Metallophos"/>
    <property type="match status" value="1"/>
</dbReference>
<evidence type="ECO:0000313" key="6">
    <source>
        <dbReference type="Proteomes" id="UP001597532"/>
    </source>
</evidence>
<keyword evidence="1" id="KW-0472">Membrane</keyword>
<feature type="domain" description="Golvesin/Xly CBD-like" evidence="4">
    <location>
        <begin position="319"/>
        <end position="443"/>
    </location>
</feature>